<comment type="caution">
    <text evidence="8">The sequence shown here is derived from an EMBL/GenBank/DDBJ whole genome shotgun (WGS) entry which is preliminary data.</text>
</comment>
<sequence>MKKIVDIFILDWRRLFQAPLALLLVIALIILPSLYAWFNIEALWDPYSNTSGIKVAVAIDDKGAEVTVPGETKKVNVGQELKKTLKKNDKLGWTFVSNDEAQKGVKSGKYYAAIHIPADFSKDMVSVVTGEDKKPTVDYSVNEKINAIAPKMTDSGATTIVNQMSEEFVGTVSKAVLAEFNQAGIDIENELPTIRKVKAKIFDVQQAMPEIKKMGEEAQNIEKKLPKIKEKANQVVELNGRVGELNDAADEILKVEAALPKVDELFQEVVKLQAKIPELQKVASGVKEVQENFSTVKKTLNDASKESEAALGIINTSLEALPEVAKIVKDGSSYAKSASQFANQIDASFDQVAPAIKTNLQLAEQVSETIVAITEELKNGNLSQEDATKALDKVEKELTNSNNMLKSQISLLTELNNTLPNHPLSPTIDGLKTVQESVEQELATVNAIRSEINSGKMPSDELTNRLNAQARQVNSELKQVLNAYDSAIVPKIKSGLTTLKSDLNKSSGLLQNAQNKLPEIKTVLQNSRETLETGQSYLRAFQERLPEIEAILNDASQLIDMKLRQVIQGINTAVLFYQNDYPAVKEKIHTASNFIREDLPELEAEIANASTLIQEKMPEFERAVKLAASLSRSDLPQFEAAINQAAEKITDFDKQYDLSEIISFLKNDAEKDSEFIQNPIDLKQTSYYAIPNYGSASSPFYTALCLWVGALLLISLLRVDVEVPAGMYSNIQRYFGRLLTFLSIGFFQAITVSLGNIFLLKVAIKEPFLHVVFSVFISAMFLIIVYTLVSLFNNVGKGLAIILLVLQISGAGGNFPIQVSPPFFQAIYPFLPFTYAVSLLRESVGGIYYPTMILDIIVLSGFGVLFILIGTLLKKPLDKIVPKLAAKVKKSKLIH</sequence>
<evidence type="ECO:0000256" key="4">
    <source>
        <dbReference type="ARBA" id="ARBA00023136"/>
    </source>
</evidence>
<evidence type="ECO:0000256" key="6">
    <source>
        <dbReference type="SAM" id="Phobius"/>
    </source>
</evidence>
<dbReference type="EMBL" id="AZHO01000014">
    <property type="protein sequence ID" value="KMT59681.1"/>
    <property type="molecule type" value="Genomic_DNA"/>
</dbReference>
<feature type="transmembrane region" description="Helical" evidence="6">
    <location>
        <begin position="799"/>
        <end position="817"/>
    </location>
</feature>
<dbReference type="PANTHER" id="PTHR43077">
    <property type="entry name" value="TRANSPORT PERMEASE YVFS-RELATED"/>
    <property type="match status" value="1"/>
</dbReference>
<keyword evidence="3 6" id="KW-1133">Transmembrane helix</keyword>
<feature type="transmembrane region" description="Helical" evidence="6">
    <location>
        <begin position="852"/>
        <end position="873"/>
    </location>
</feature>
<dbReference type="RefSeq" id="WP_059140025.1">
    <property type="nucleotide sequence ID" value="NZ_KQ130615.1"/>
</dbReference>
<dbReference type="GO" id="GO:0140359">
    <property type="term" value="F:ABC-type transporter activity"/>
    <property type="evidence" value="ECO:0007669"/>
    <property type="project" value="InterPro"/>
</dbReference>
<name>A0A0J8J5U4_9LIST</name>
<evidence type="ECO:0000313" key="9">
    <source>
        <dbReference type="Proteomes" id="UP000052258"/>
    </source>
</evidence>
<evidence type="ECO:0000256" key="1">
    <source>
        <dbReference type="ARBA" id="ARBA00004141"/>
    </source>
</evidence>
<dbReference type="InterPro" id="IPR051328">
    <property type="entry name" value="T7SS_ABC-Transporter"/>
</dbReference>
<dbReference type="AlphaFoldDB" id="A0A0J8J5U4"/>
<evidence type="ECO:0000256" key="2">
    <source>
        <dbReference type="ARBA" id="ARBA00022692"/>
    </source>
</evidence>
<dbReference type="OrthoDB" id="9811483at2"/>
<dbReference type="NCBIfam" id="TIGR03062">
    <property type="entry name" value="pip_yhgE_Cterm"/>
    <property type="match status" value="1"/>
</dbReference>
<protein>
    <submittedName>
        <fullName evidence="8">Phage infection protein</fullName>
    </submittedName>
</protein>
<feature type="domain" description="ABC-2 type transporter transmembrane" evidence="7">
    <location>
        <begin position="27"/>
        <end position="165"/>
    </location>
</feature>
<evidence type="ECO:0000256" key="5">
    <source>
        <dbReference type="SAM" id="Coils"/>
    </source>
</evidence>
<feature type="transmembrane region" description="Helical" evidence="6">
    <location>
        <begin position="738"/>
        <end position="759"/>
    </location>
</feature>
<dbReference type="Gene3D" id="3.40.1710.10">
    <property type="entry name" value="abc type-2 transporter like domain"/>
    <property type="match status" value="1"/>
</dbReference>
<feature type="transmembrane region" description="Helical" evidence="6">
    <location>
        <begin position="700"/>
        <end position="717"/>
    </location>
</feature>
<dbReference type="InterPro" id="IPR017500">
    <property type="entry name" value="Phage_infect_YhgE_N"/>
</dbReference>
<dbReference type="PATRIC" id="fig|1430899.3.peg.1406"/>
<proteinExistence type="predicted"/>
<organism evidence="8 9">
    <name type="scientific">Listeria fleischmannii 1991</name>
    <dbReference type="NCBI Taxonomy" id="1430899"/>
    <lineage>
        <taxon>Bacteria</taxon>
        <taxon>Bacillati</taxon>
        <taxon>Bacillota</taxon>
        <taxon>Bacilli</taxon>
        <taxon>Bacillales</taxon>
        <taxon>Listeriaceae</taxon>
        <taxon>Listeria</taxon>
    </lineage>
</organism>
<keyword evidence="9" id="KW-1185">Reference proteome</keyword>
<feature type="transmembrane region" description="Helical" evidence="6">
    <location>
        <begin position="20"/>
        <end position="38"/>
    </location>
</feature>
<comment type="subcellular location">
    <subcellularLocation>
        <location evidence="1">Membrane</location>
        <topology evidence="1">Multi-pass membrane protein</topology>
    </subcellularLocation>
</comment>
<feature type="coiled-coil region" evidence="5">
    <location>
        <begin position="262"/>
        <end position="306"/>
    </location>
</feature>
<dbReference type="PANTHER" id="PTHR43077:SF10">
    <property type="entry name" value="TRANSPORT PERMEASE PROTEIN"/>
    <property type="match status" value="1"/>
</dbReference>
<dbReference type="InterPro" id="IPR017501">
    <property type="entry name" value="Phage_infect_YhgE_C"/>
</dbReference>
<accession>A0A0J8J5U4</accession>
<keyword evidence="2 6" id="KW-0812">Transmembrane</keyword>
<evidence type="ECO:0000259" key="7">
    <source>
        <dbReference type="Pfam" id="PF12698"/>
    </source>
</evidence>
<dbReference type="InterPro" id="IPR013525">
    <property type="entry name" value="ABC2_TM"/>
</dbReference>
<feature type="transmembrane region" description="Helical" evidence="6">
    <location>
        <begin position="771"/>
        <end position="792"/>
    </location>
</feature>
<dbReference type="GO" id="GO:0016020">
    <property type="term" value="C:membrane"/>
    <property type="evidence" value="ECO:0007669"/>
    <property type="project" value="UniProtKB-SubCell"/>
</dbReference>
<evidence type="ECO:0000256" key="3">
    <source>
        <dbReference type="ARBA" id="ARBA00022989"/>
    </source>
</evidence>
<keyword evidence="4 6" id="KW-0472">Membrane</keyword>
<dbReference type="Proteomes" id="UP000052258">
    <property type="component" value="Unassembled WGS sequence"/>
</dbReference>
<evidence type="ECO:0000313" key="8">
    <source>
        <dbReference type="EMBL" id="KMT59681.1"/>
    </source>
</evidence>
<keyword evidence="5" id="KW-0175">Coiled coil</keyword>
<reference evidence="8 9" key="1">
    <citation type="journal article" date="2015" name="Genome Biol. Evol.">
        <title>Comparative Genomics of Listeria Sensu Lato: Genus-Wide Differences in Evolutionary Dynamics and the Progressive Gain of Complex, Potentially Pathogenicity-Related Traits through Lateral Gene Transfer.</title>
        <authorList>
            <person name="Chiara M."/>
            <person name="Caruso M."/>
            <person name="D'Erchia A.M."/>
            <person name="Manzari C."/>
            <person name="Fraccalvieri R."/>
            <person name="Goffredo E."/>
            <person name="Latorre L."/>
            <person name="Miccolupo A."/>
            <person name="Padalino I."/>
            <person name="Santagada G."/>
            <person name="Chiocco D."/>
            <person name="Pesole G."/>
            <person name="Horner D.S."/>
            <person name="Parisi A."/>
        </authorList>
    </citation>
    <scope>NUCLEOTIDE SEQUENCE [LARGE SCALE GENOMIC DNA]</scope>
    <source>
        <strain evidence="8 9">1991</strain>
    </source>
</reference>
<feature type="domain" description="ABC-2 type transporter transmembrane" evidence="7">
    <location>
        <begin position="635"/>
        <end position="871"/>
    </location>
</feature>
<gene>
    <name evidence="8" type="ORF">X560_1210</name>
</gene>
<dbReference type="NCBIfam" id="TIGR03061">
    <property type="entry name" value="pip_yhgE_Nterm"/>
    <property type="match status" value="1"/>
</dbReference>
<dbReference type="Pfam" id="PF12698">
    <property type="entry name" value="ABC2_membrane_3"/>
    <property type="match status" value="2"/>
</dbReference>